<proteinExistence type="predicted"/>
<keyword evidence="2" id="KW-1185">Reference proteome</keyword>
<evidence type="ECO:0000313" key="1">
    <source>
        <dbReference type="EMBL" id="GIT95880.1"/>
    </source>
</evidence>
<evidence type="ECO:0000313" key="2">
    <source>
        <dbReference type="Proteomes" id="UP000786693"/>
    </source>
</evidence>
<dbReference type="EMBL" id="BPFH01000004">
    <property type="protein sequence ID" value="GIT95880.1"/>
    <property type="molecule type" value="Genomic_DNA"/>
</dbReference>
<comment type="caution">
    <text evidence="1">The sequence shown here is derived from an EMBL/GenBank/DDBJ whole genome shotgun (WGS) entry which is preliminary data.</text>
</comment>
<organism evidence="1 2">
    <name type="scientific">Jannaschia pagri</name>
    <dbReference type="NCBI Taxonomy" id="2829797"/>
    <lineage>
        <taxon>Bacteria</taxon>
        <taxon>Pseudomonadati</taxon>
        <taxon>Pseudomonadota</taxon>
        <taxon>Alphaproteobacteria</taxon>
        <taxon>Rhodobacterales</taxon>
        <taxon>Roseobacteraceae</taxon>
        <taxon>Jannaschia</taxon>
    </lineage>
</organism>
<dbReference type="Proteomes" id="UP000786693">
    <property type="component" value="Unassembled WGS sequence"/>
</dbReference>
<name>A0ABQ4NNN8_9RHOB</name>
<dbReference type="RefSeq" id="WP_220749367.1">
    <property type="nucleotide sequence ID" value="NZ_BPFH01000004.1"/>
</dbReference>
<gene>
    <name evidence="1" type="ORF">JANAI62_25030</name>
</gene>
<reference evidence="1 2" key="1">
    <citation type="submission" date="2021-05" db="EMBL/GenBank/DDBJ databases">
        <title>Bacteria Genome sequencing.</title>
        <authorList>
            <person name="Takabe Y."/>
            <person name="Nakajima Y."/>
            <person name="Suzuki S."/>
            <person name="Shiozaki T."/>
        </authorList>
    </citation>
    <scope>NUCLEOTIDE SEQUENCE [LARGE SCALE GENOMIC DNA]</scope>
    <source>
        <strain evidence="1 2">AI_62</strain>
    </source>
</reference>
<sequence length="314" mass="33206">MADLSALERQLEHDRQVLRLRIASVGHQIAPDRLATTASAVAVERGSDVLAKAGSVARANPAPVALVTTGLGWLALRAFGSAPAQKRPAYDETTTPIVSCFRQTPMTSATFEARLSKANRATPGRFGTEHFEGDHKMSTYHPDMTAAKATQAKARAYASLDDLRARIEDGLEGLPEDAKARVRSAREAAIAAQAQVQEQAKTAAQKARDTARDNPLLIGVLAFAAGAAIAAALPRTRIEDQTFGQHRDRLFDEADRLLRDELAKATAAAEDALATGQARAKAAAADVAEVTKSSVAGLDPKVDWPAAVASVRAS</sequence>
<accession>A0ABQ4NNN8</accession>
<evidence type="ECO:0008006" key="3">
    <source>
        <dbReference type="Google" id="ProtNLM"/>
    </source>
</evidence>
<protein>
    <recommendedName>
        <fullName evidence="3">DUF3618 domain-containing protein</fullName>
    </recommendedName>
</protein>